<dbReference type="EMBL" id="CP042198">
    <property type="protein sequence ID" value="QDS76108.1"/>
    <property type="molecule type" value="Genomic_DNA"/>
</dbReference>
<protein>
    <submittedName>
        <fullName evidence="2">Uncharacterized protein</fullName>
    </submittedName>
</protein>
<evidence type="ECO:0000313" key="3">
    <source>
        <dbReference type="Proteomes" id="UP000316270"/>
    </source>
</evidence>
<dbReference type="STRING" id="50376.A0A517LKC9"/>
<sequence length="258" mass="29178">MIVGRAAQAFISYLFYSVSMDVSMRMMEITALPIDLFTSLVFSPFTFTTKVKIVNSLDRITGWRVTTAMIWIFFSTVYIASIPAINDAMTGYVPYHTAWVIGKDGGRVIYSDDPKDPEFSAYVSELLLNGADLVCEQNNTYKWGFAAFWVLLSVTSCTAWIIGTYAIWLDAQHHSELVRKGRKMGMNRAIIDAAEAIKEALGPDTNAYCEKELEKALKKHPGVMFSVEERVETGTEHIKLSYRKDEKLQLSWMKKYGA</sequence>
<keyword evidence="3" id="KW-1185">Reference proteome</keyword>
<name>A0A517LKC9_9PEZI</name>
<gene>
    <name evidence="2" type="ORF">FKW77_006464</name>
</gene>
<reference evidence="2 3" key="1">
    <citation type="submission" date="2019-07" db="EMBL/GenBank/DDBJ databases">
        <title>Finished genome of Venturia effusa.</title>
        <authorList>
            <person name="Young C.A."/>
            <person name="Cox M.P."/>
            <person name="Ganley A.R.D."/>
            <person name="David W.J."/>
        </authorList>
    </citation>
    <scope>NUCLEOTIDE SEQUENCE [LARGE SCALE GENOMIC DNA]</scope>
    <source>
        <strain evidence="3">albino</strain>
    </source>
</reference>
<evidence type="ECO:0000256" key="1">
    <source>
        <dbReference type="SAM" id="Phobius"/>
    </source>
</evidence>
<dbReference type="Proteomes" id="UP000316270">
    <property type="component" value="Chromosome 14"/>
</dbReference>
<proteinExistence type="predicted"/>
<dbReference type="AlphaFoldDB" id="A0A517LKC9"/>
<evidence type="ECO:0000313" key="2">
    <source>
        <dbReference type="EMBL" id="QDS76108.1"/>
    </source>
</evidence>
<organism evidence="2 3">
    <name type="scientific">Venturia effusa</name>
    <dbReference type="NCBI Taxonomy" id="50376"/>
    <lineage>
        <taxon>Eukaryota</taxon>
        <taxon>Fungi</taxon>
        <taxon>Dikarya</taxon>
        <taxon>Ascomycota</taxon>
        <taxon>Pezizomycotina</taxon>
        <taxon>Dothideomycetes</taxon>
        <taxon>Pleosporomycetidae</taxon>
        <taxon>Venturiales</taxon>
        <taxon>Venturiaceae</taxon>
        <taxon>Venturia</taxon>
    </lineage>
</organism>
<accession>A0A517LKC9</accession>
<keyword evidence="1" id="KW-0472">Membrane</keyword>
<dbReference type="OrthoDB" id="3903561at2759"/>
<feature type="transmembrane region" description="Helical" evidence="1">
    <location>
        <begin position="68"/>
        <end position="85"/>
    </location>
</feature>
<keyword evidence="1" id="KW-0812">Transmembrane</keyword>
<keyword evidence="1" id="KW-1133">Transmembrane helix</keyword>
<feature type="transmembrane region" description="Helical" evidence="1">
    <location>
        <begin position="146"/>
        <end position="169"/>
    </location>
</feature>